<gene>
    <name evidence="2" type="ORF">HXX76_008758</name>
</gene>
<feature type="compositionally biased region" description="Basic and acidic residues" evidence="1">
    <location>
        <begin position="56"/>
        <end position="85"/>
    </location>
</feature>
<evidence type="ECO:0000313" key="2">
    <source>
        <dbReference type="EMBL" id="KAG2433031.1"/>
    </source>
</evidence>
<dbReference type="GO" id="GO:0009507">
    <property type="term" value="C:chloroplast"/>
    <property type="evidence" value="ECO:0007669"/>
    <property type="project" value="GOC"/>
</dbReference>
<dbReference type="PANTHER" id="PTHR21228">
    <property type="entry name" value="FAST LEU-RICH DOMAIN-CONTAINING"/>
    <property type="match status" value="1"/>
</dbReference>
<dbReference type="InterPro" id="IPR050870">
    <property type="entry name" value="FAST_kinase"/>
</dbReference>
<evidence type="ECO:0000313" key="3">
    <source>
        <dbReference type="Proteomes" id="UP000650467"/>
    </source>
</evidence>
<accession>A0A835W1W0</accession>
<feature type="compositionally biased region" description="Basic and acidic residues" evidence="1">
    <location>
        <begin position="147"/>
        <end position="162"/>
    </location>
</feature>
<keyword evidence="3" id="KW-1185">Reference proteome</keyword>
<sequence length="924" mass="95236">MMQLKELRGLAFAADGGLAWRRVATRPGARLARPAGVAPFTAPRVPGLCLASFSGREAETERSYGGRSADGPRERRDFDDRDGGRGGRGRGGGRGGGRFDSGRGGGRFDSGRGGGRGGDRFQDSERRRFGSDGGGRGERGGPGGDGDGWREGRGSFGDDRGGGRGGGRGRGRGPVDRSNANADDPGTATGMRDLADMSERSAAAWADERNWARLRAAFSRTAKLCGDGLDHSTDAVLAADTRRAMAALSAAYTPQVARMRFPVDLIIPLYALAKAGYWEWEAGAPAAASAAEDEDADADLDLDLEFSDEGPDEEQERRDGGRGSSRGASGAASKARVRGLGAEILRKLAGGKRQLLQPANGQDHSNLFWSLSVAPEGLREAMADEVAATLEASGNLMMQLESRDLGPQACSNVLSSCARLGHAPRELLHHLTGAMAEPGLARSARCMHLASSLMALARLRGETGHKPRAEHLRQLLGEVAARLPAAPGEAAAGGGGGSGADTFKALEVANLLWACSKLGYTEPVVLRRLAAAAAAVGPRMNGQDFSNTLHAMSVLSNPGRAAGVHTGGPTEVVAVAADVDFGPAVRRLAADSQRRMAAPGGGFTPQDVAGTALALARLGFNDAAWFSAAVSSALQPGFRGAAKPSDSANLLTALALAGYKAAPPGLTRGMVVGRVGITTCANWIWSLAVLDLYDERLTDALEARLLELLRGASREQLTGEELAGAVWAVATLDGGRAVKRYRDLAAALLYEVARRWAAANEAKEAAAAGAEAGAEGAEGAASAAGAAEGPFSKDALLRLWQAKEVLECAGEAGHDLQRILGSSTAGTGPSLLAAVRRAARAAGAADVGPGGEEEEAAEAPPAPRKSVRRRLVVRGAVEDGAAAGGREAGNEDGGAGGGEGASAGRTLRPRGRTIRRARGDAREQ</sequence>
<feature type="compositionally biased region" description="Acidic residues" evidence="1">
    <location>
        <begin position="305"/>
        <end position="314"/>
    </location>
</feature>
<dbReference type="GO" id="GO:0044528">
    <property type="term" value="P:regulation of mitochondrial mRNA stability"/>
    <property type="evidence" value="ECO:0007669"/>
    <property type="project" value="TreeGrafter"/>
</dbReference>
<protein>
    <submittedName>
        <fullName evidence="2">Uncharacterized protein</fullName>
    </submittedName>
</protein>
<dbReference type="EMBL" id="JAEHOC010000020">
    <property type="protein sequence ID" value="KAG2433031.1"/>
    <property type="molecule type" value="Genomic_DNA"/>
</dbReference>
<feature type="compositionally biased region" description="Low complexity" evidence="1">
    <location>
        <begin position="325"/>
        <end position="334"/>
    </location>
</feature>
<feature type="compositionally biased region" description="Basic and acidic residues" evidence="1">
    <location>
        <begin position="117"/>
        <end position="139"/>
    </location>
</feature>
<dbReference type="PANTHER" id="PTHR21228:SF40">
    <property type="entry name" value="LD45607P"/>
    <property type="match status" value="1"/>
</dbReference>
<dbReference type="GO" id="GO:1901259">
    <property type="term" value="P:chloroplast rRNA processing"/>
    <property type="evidence" value="ECO:0007669"/>
    <property type="project" value="TreeGrafter"/>
</dbReference>
<feature type="region of interest" description="Disordered" evidence="1">
    <location>
        <begin position="305"/>
        <end position="334"/>
    </location>
</feature>
<organism evidence="2 3">
    <name type="scientific">Chlamydomonas incerta</name>
    <dbReference type="NCBI Taxonomy" id="51695"/>
    <lineage>
        <taxon>Eukaryota</taxon>
        <taxon>Viridiplantae</taxon>
        <taxon>Chlorophyta</taxon>
        <taxon>core chlorophytes</taxon>
        <taxon>Chlorophyceae</taxon>
        <taxon>CS clade</taxon>
        <taxon>Chlamydomonadales</taxon>
        <taxon>Chlamydomonadaceae</taxon>
        <taxon>Chlamydomonas</taxon>
    </lineage>
</organism>
<dbReference type="GO" id="GO:0035770">
    <property type="term" value="C:ribonucleoprotein granule"/>
    <property type="evidence" value="ECO:0007669"/>
    <property type="project" value="TreeGrafter"/>
</dbReference>
<feature type="compositionally biased region" description="Gly residues" evidence="1">
    <location>
        <begin position="882"/>
        <end position="901"/>
    </location>
</feature>
<dbReference type="GO" id="GO:0005759">
    <property type="term" value="C:mitochondrial matrix"/>
    <property type="evidence" value="ECO:0007669"/>
    <property type="project" value="TreeGrafter"/>
</dbReference>
<dbReference type="AlphaFoldDB" id="A0A835W1W0"/>
<feature type="region of interest" description="Disordered" evidence="1">
    <location>
        <begin position="55"/>
        <end position="193"/>
    </location>
</feature>
<feature type="compositionally biased region" description="Basic residues" evidence="1">
    <location>
        <begin position="907"/>
        <end position="916"/>
    </location>
</feature>
<dbReference type="Proteomes" id="UP000650467">
    <property type="component" value="Unassembled WGS sequence"/>
</dbReference>
<name>A0A835W1W0_CHLIN</name>
<dbReference type="OrthoDB" id="542359at2759"/>
<feature type="region of interest" description="Disordered" evidence="1">
    <location>
        <begin position="844"/>
        <end position="924"/>
    </location>
</feature>
<feature type="compositionally biased region" description="Gly residues" evidence="1">
    <location>
        <begin position="89"/>
        <end position="116"/>
    </location>
</feature>
<dbReference type="GO" id="GO:0003723">
    <property type="term" value="F:RNA binding"/>
    <property type="evidence" value="ECO:0007669"/>
    <property type="project" value="TreeGrafter"/>
</dbReference>
<proteinExistence type="predicted"/>
<reference evidence="2" key="1">
    <citation type="journal article" date="2020" name="bioRxiv">
        <title>Comparative genomics of Chlamydomonas.</title>
        <authorList>
            <person name="Craig R.J."/>
            <person name="Hasan A.R."/>
            <person name="Ness R.W."/>
            <person name="Keightley P.D."/>
        </authorList>
    </citation>
    <scope>NUCLEOTIDE SEQUENCE</scope>
    <source>
        <strain evidence="2">SAG 7.73</strain>
    </source>
</reference>
<dbReference type="GO" id="GO:0000963">
    <property type="term" value="P:mitochondrial RNA processing"/>
    <property type="evidence" value="ECO:0007669"/>
    <property type="project" value="TreeGrafter"/>
</dbReference>
<comment type="caution">
    <text evidence="2">The sequence shown here is derived from an EMBL/GenBank/DDBJ whole genome shotgun (WGS) entry which is preliminary data.</text>
</comment>
<evidence type="ECO:0000256" key="1">
    <source>
        <dbReference type="SAM" id="MobiDB-lite"/>
    </source>
</evidence>